<sequence length="366" mass="39886">MRNWLSFILWTTLLLFLGYGDSHVLHRRADDDLVSTVWRGDLRTPDDIRRAGGFYARVKTGPPITARQLETGSSLFKHHGGKIPDITQFVSASTDPNEAVKFAAGFKVKQIEAGAKPGYVYRISTDPKFVDMEKSIGIENVQKGFEGQAEHLAVEGVPFDQIEGWYAAEDILKNRDEIVKQLKSGDLVESIYTRNTAFNERYLPLRGSGAQPQLASFGTRKDDIARWEKEPWKQYKGKKASTNLAEFRAKIQADAAVPQAAASFREPLGFVEADPLGARDLIARLDGGEVPEGLNSVEIAAAAAEAETLEVTAELEAAEAAEAAEAIEAAELVEAAEAAEMAALGEASVVRGVIGWILRTLASLLE</sequence>
<feature type="signal peptide" evidence="5">
    <location>
        <begin position="1"/>
        <end position="22"/>
    </location>
</feature>
<dbReference type="Pfam" id="PF01375">
    <property type="entry name" value="Enterotoxin_a"/>
    <property type="match status" value="1"/>
</dbReference>
<dbReference type="SUPFAM" id="SSF56399">
    <property type="entry name" value="ADP-ribosylation"/>
    <property type="match status" value="1"/>
</dbReference>
<evidence type="ECO:0000256" key="1">
    <source>
        <dbReference type="ARBA" id="ARBA00022656"/>
    </source>
</evidence>
<organism evidence="6 7">
    <name type="scientific">Pochonia chlamydosporia 170</name>
    <dbReference type="NCBI Taxonomy" id="1380566"/>
    <lineage>
        <taxon>Eukaryota</taxon>
        <taxon>Fungi</taxon>
        <taxon>Dikarya</taxon>
        <taxon>Ascomycota</taxon>
        <taxon>Pezizomycotina</taxon>
        <taxon>Sordariomycetes</taxon>
        <taxon>Hypocreomycetidae</taxon>
        <taxon>Hypocreales</taxon>
        <taxon>Clavicipitaceae</taxon>
        <taxon>Pochonia</taxon>
    </lineage>
</organism>
<evidence type="ECO:0000256" key="2">
    <source>
        <dbReference type="ARBA" id="ARBA00022729"/>
    </source>
</evidence>
<evidence type="ECO:0000256" key="3">
    <source>
        <dbReference type="ARBA" id="ARBA00023026"/>
    </source>
</evidence>
<keyword evidence="3" id="KW-0843">Virulence</keyword>
<keyword evidence="1" id="KW-0800">Toxin</keyword>
<comment type="caution">
    <text evidence="6">The sequence shown here is derived from an EMBL/GenBank/DDBJ whole genome shotgun (WGS) entry which is preliminary data.</text>
</comment>
<dbReference type="Proteomes" id="UP000078397">
    <property type="component" value="Unassembled WGS sequence"/>
</dbReference>
<name>A0A179FC62_METCM</name>
<dbReference type="EMBL" id="LSBJ02000006">
    <property type="protein sequence ID" value="OAQ62699.1"/>
    <property type="molecule type" value="Genomic_DNA"/>
</dbReference>
<proteinExistence type="predicted"/>
<reference evidence="6 7" key="1">
    <citation type="journal article" date="2016" name="PLoS Pathog.">
        <title>Biosynthesis of antibiotic leucinostatins in bio-control fungus Purpureocillium lilacinum and their inhibition on phytophthora revealed by genome mining.</title>
        <authorList>
            <person name="Wang G."/>
            <person name="Liu Z."/>
            <person name="Lin R."/>
            <person name="Li E."/>
            <person name="Mao Z."/>
            <person name="Ling J."/>
            <person name="Yang Y."/>
            <person name="Yin W.B."/>
            <person name="Xie B."/>
        </authorList>
    </citation>
    <scope>NUCLEOTIDE SEQUENCE [LARGE SCALE GENOMIC DNA]</scope>
    <source>
        <strain evidence="6">170</strain>
    </source>
</reference>
<protein>
    <submittedName>
        <fullName evidence="6">Heat-labile enterotoxin alpha chain domain-containing protein</fullName>
    </submittedName>
</protein>
<accession>A0A179FC62</accession>
<keyword evidence="2 5" id="KW-0732">Signal</keyword>
<feature type="chain" id="PRO_5008101507" evidence="5">
    <location>
        <begin position="23"/>
        <end position="366"/>
    </location>
</feature>
<dbReference type="KEGG" id="pchm:VFPPC_11145"/>
<dbReference type="GO" id="GO:0090729">
    <property type="term" value="F:toxin activity"/>
    <property type="evidence" value="ECO:0007669"/>
    <property type="project" value="UniProtKB-KW"/>
</dbReference>
<dbReference type="Gene3D" id="3.90.210.10">
    <property type="entry name" value="Heat-Labile Enterotoxin, subunit A"/>
    <property type="match status" value="1"/>
</dbReference>
<evidence type="ECO:0000256" key="4">
    <source>
        <dbReference type="ARBA" id="ARBA00023157"/>
    </source>
</evidence>
<dbReference type="RefSeq" id="XP_018140279.1">
    <property type="nucleotide sequence ID" value="XM_018289407.1"/>
</dbReference>
<keyword evidence="4" id="KW-1015">Disulfide bond</keyword>
<keyword evidence="7" id="KW-1185">Reference proteome</keyword>
<evidence type="ECO:0000256" key="5">
    <source>
        <dbReference type="SAM" id="SignalP"/>
    </source>
</evidence>
<dbReference type="InterPro" id="IPR001144">
    <property type="entry name" value="Enterotoxin_A"/>
</dbReference>
<gene>
    <name evidence="6" type="ORF">VFPPC_11145</name>
</gene>
<dbReference type="AlphaFoldDB" id="A0A179FC62"/>
<evidence type="ECO:0000313" key="7">
    <source>
        <dbReference type="Proteomes" id="UP000078397"/>
    </source>
</evidence>
<evidence type="ECO:0000313" key="6">
    <source>
        <dbReference type="EMBL" id="OAQ62699.1"/>
    </source>
</evidence>
<dbReference type="PRINTS" id="PR00771">
    <property type="entry name" value="ENTEROTOXINA"/>
</dbReference>
<dbReference type="OrthoDB" id="4937746at2759"/>
<dbReference type="GeneID" id="28853401"/>